<feature type="transmembrane region" description="Helical" evidence="5">
    <location>
        <begin position="22"/>
        <end position="45"/>
    </location>
</feature>
<comment type="caution">
    <text evidence="6">The sequence shown here is derived from an EMBL/GenBank/DDBJ whole genome shotgun (WGS) entry which is preliminary data.</text>
</comment>
<evidence type="ECO:0000256" key="2">
    <source>
        <dbReference type="ARBA" id="ARBA00022692"/>
    </source>
</evidence>
<dbReference type="PRINTS" id="PR00259">
    <property type="entry name" value="TMFOUR"/>
</dbReference>
<keyword evidence="7" id="KW-1185">Reference proteome</keyword>
<feature type="transmembrane region" description="Helical" evidence="5">
    <location>
        <begin position="87"/>
        <end position="110"/>
    </location>
</feature>
<dbReference type="PANTHER" id="PTHR19282">
    <property type="entry name" value="TETRASPANIN"/>
    <property type="match status" value="1"/>
</dbReference>
<comment type="subcellular location">
    <subcellularLocation>
        <location evidence="1">Membrane</location>
        <topology evidence="1">Multi-pass membrane protein</topology>
    </subcellularLocation>
</comment>
<sequence length="221" mass="24015">MEEYDNGAKGKEDCRTRCCRDVLLWTNGILSIIALVLIVVDVYVYETGKLKYIGDVTVVLFVVVLALSIIVLLVSLIGCLGAKTKSLYLLGVYIIGLIVALAIECAIVAMCFDPNYLKSTLRQRWNSLSTEKQSEVEKNLSCCGFDGENNYKSGSSSGTSNGTATTSGSCTGCYQAMANDLRGLESALGAITICLIAYEIVIFVFTVCLFCQRKKSDRQST</sequence>
<evidence type="ECO:0000256" key="4">
    <source>
        <dbReference type="ARBA" id="ARBA00023136"/>
    </source>
</evidence>
<keyword evidence="4 5" id="KW-0472">Membrane</keyword>
<protein>
    <recommendedName>
        <fullName evidence="8">Tetraspanin</fullName>
    </recommendedName>
</protein>
<organism evidence="6 7">
    <name type="scientific">Reticulomyxa filosa</name>
    <dbReference type="NCBI Taxonomy" id="46433"/>
    <lineage>
        <taxon>Eukaryota</taxon>
        <taxon>Sar</taxon>
        <taxon>Rhizaria</taxon>
        <taxon>Retaria</taxon>
        <taxon>Foraminifera</taxon>
        <taxon>Monothalamids</taxon>
        <taxon>Reticulomyxidae</taxon>
        <taxon>Reticulomyxa</taxon>
    </lineage>
</organism>
<evidence type="ECO:0000256" key="1">
    <source>
        <dbReference type="ARBA" id="ARBA00004141"/>
    </source>
</evidence>
<proteinExistence type="predicted"/>
<dbReference type="Pfam" id="PF00335">
    <property type="entry name" value="Tetraspanin"/>
    <property type="match status" value="1"/>
</dbReference>
<dbReference type="InterPro" id="IPR018499">
    <property type="entry name" value="Tetraspanin/Peripherin"/>
</dbReference>
<feature type="transmembrane region" description="Helical" evidence="5">
    <location>
        <begin position="187"/>
        <end position="211"/>
    </location>
</feature>
<feature type="non-terminal residue" evidence="6">
    <location>
        <position position="221"/>
    </location>
</feature>
<evidence type="ECO:0000256" key="3">
    <source>
        <dbReference type="ARBA" id="ARBA00022989"/>
    </source>
</evidence>
<dbReference type="GO" id="GO:0016020">
    <property type="term" value="C:membrane"/>
    <property type="evidence" value="ECO:0007669"/>
    <property type="project" value="UniProtKB-SubCell"/>
</dbReference>
<evidence type="ECO:0000256" key="5">
    <source>
        <dbReference type="SAM" id="Phobius"/>
    </source>
</evidence>
<gene>
    <name evidence="6" type="ORF">RFI_16411</name>
</gene>
<evidence type="ECO:0008006" key="8">
    <source>
        <dbReference type="Google" id="ProtNLM"/>
    </source>
</evidence>
<dbReference type="Proteomes" id="UP000023152">
    <property type="component" value="Unassembled WGS sequence"/>
</dbReference>
<reference evidence="6 7" key="1">
    <citation type="journal article" date="2013" name="Curr. Biol.">
        <title>The Genome of the Foraminiferan Reticulomyxa filosa.</title>
        <authorList>
            <person name="Glockner G."/>
            <person name="Hulsmann N."/>
            <person name="Schleicher M."/>
            <person name="Noegel A.A."/>
            <person name="Eichinger L."/>
            <person name="Gallinger C."/>
            <person name="Pawlowski J."/>
            <person name="Sierra R."/>
            <person name="Euteneuer U."/>
            <person name="Pillet L."/>
            <person name="Moustafa A."/>
            <person name="Platzer M."/>
            <person name="Groth M."/>
            <person name="Szafranski K."/>
            <person name="Schliwa M."/>
        </authorList>
    </citation>
    <scope>NUCLEOTIDE SEQUENCE [LARGE SCALE GENOMIC DNA]</scope>
</reference>
<evidence type="ECO:0000313" key="6">
    <source>
        <dbReference type="EMBL" id="ETO20806.1"/>
    </source>
</evidence>
<feature type="transmembrane region" description="Helical" evidence="5">
    <location>
        <begin position="57"/>
        <end position="80"/>
    </location>
</feature>
<dbReference type="OMA" id="AMQESYC"/>
<keyword evidence="3 5" id="KW-1133">Transmembrane helix</keyword>
<dbReference type="AlphaFoldDB" id="X6N456"/>
<keyword evidence="2 5" id="KW-0812">Transmembrane</keyword>
<accession>X6N456</accession>
<dbReference type="EMBL" id="ASPP01012246">
    <property type="protein sequence ID" value="ETO20806.1"/>
    <property type="molecule type" value="Genomic_DNA"/>
</dbReference>
<name>X6N456_RETFI</name>
<evidence type="ECO:0000313" key="7">
    <source>
        <dbReference type="Proteomes" id="UP000023152"/>
    </source>
</evidence>